<dbReference type="InterPro" id="IPR006258">
    <property type="entry name" value="Lipoamide_DH"/>
</dbReference>
<feature type="binding site" evidence="12">
    <location>
        <begin position="185"/>
        <end position="192"/>
    </location>
    <ligand>
        <name>NAD(+)</name>
        <dbReference type="ChEBI" id="CHEBI:57540"/>
    </ligand>
</feature>
<organism evidence="17 18">
    <name type="scientific">Steroidobacter agaridevorans</name>
    <dbReference type="NCBI Taxonomy" id="2695856"/>
    <lineage>
        <taxon>Bacteria</taxon>
        <taxon>Pseudomonadati</taxon>
        <taxon>Pseudomonadota</taxon>
        <taxon>Gammaproteobacteria</taxon>
        <taxon>Steroidobacterales</taxon>
        <taxon>Steroidobacteraceae</taxon>
        <taxon>Steroidobacter</taxon>
    </lineage>
</organism>
<keyword evidence="5 12" id="KW-0274">FAD</keyword>
<reference evidence="18" key="1">
    <citation type="submission" date="2020-01" db="EMBL/GenBank/DDBJ databases">
        <title>'Steroidobacter agaridevorans' sp. nov., agar-degrading bacteria isolated from rhizosphere soils.</title>
        <authorList>
            <person name="Ikenaga M."/>
            <person name="Kataoka M."/>
            <person name="Murouchi A."/>
            <person name="Katsuragi S."/>
            <person name="Sakai M."/>
        </authorList>
    </citation>
    <scope>NUCLEOTIDE SEQUENCE [LARGE SCALE GENOMIC DNA]</scope>
    <source>
        <strain evidence="18">YU21-B</strain>
    </source>
</reference>
<dbReference type="PIRSF" id="PIRSF000350">
    <property type="entry name" value="Mercury_reductase_MerA"/>
    <property type="match status" value="1"/>
</dbReference>
<sequence>MSEHIKTRLLVVGGGPGGYVTALRAAQLGVPVTLVEADRLGGTCLIRGCIPSKAMIHAAEKFTNVREAAKQGGTLGISLSAPPTLNLAETVKWKDGVVNRLNEGVAGLLKRAKVQVISGWANFVDAKSCVVQTTGGQISITAEHVVLATGSEPVALPGLPFGGPMISSTEALSLQSLPKSLAVIGAGYIGLELGSAFRKLGVDVTVIEAQDRILPLYDSALVKPVARWLEKNGVPVHLGATVIGFEAGSLFAKTQDGRSLALKAEQVLVTVGRRPRTQGWGLENMGIDMSGRFVHVDDQCRTSMRNVWAIGDLVGEPMLEHKAAAQGEMVAELIAGQRRRFDPVAIPAVCFTEPEIISVGLSPSDAGAGDIEVITSQFPFAANGRALSMEAGEAGGFVRIVARKHDRRLLGIQAVGAHVSELSGEFALALEMGATLEDVAGVIHAHPTLSEAFFEASLAGLGHALHV</sequence>
<dbReference type="InterPro" id="IPR016156">
    <property type="entry name" value="FAD/NAD-linked_Rdtase_dimer_sf"/>
</dbReference>
<dbReference type="FunFam" id="3.30.390.30:FF:000001">
    <property type="entry name" value="Dihydrolipoyl dehydrogenase"/>
    <property type="match status" value="1"/>
</dbReference>
<feature type="binding site" evidence="12">
    <location>
        <begin position="318"/>
        <end position="321"/>
    </location>
    <ligand>
        <name>FAD</name>
        <dbReference type="ChEBI" id="CHEBI:57692"/>
    </ligand>
</feature>
<name>A0A829YJX6_9GAMM</name>
<comment type="cofactor">
    <cofactor evidence="12 14">
        <name>FAD</name>
        <dbReference type="ChEBI" id="CHEBI:57692"/>
    </cofactor>
    <text evidence="12 14">Binds 1 FAD per subunit.</text>
</comment>
<accession>A0A829YJX6</accession>
<feature type="active site" description="Proton acceptor" evidence="11">
    <location>
        <position position="446"/>
    </location>
</feature>
<protein>
    <recommendedName>
        <fullName evidence="3 14">Dihydrolipoyl dehydrogenase</fullName>
        <ecNumber evidence="2 14">1.8.1.4</ecNumber>
    </recommendedName>
</protein>
<proteinExistence type="inferred from homology"/>
<dbReference type="Proteomes" id="UP000445000">
    <property type="component" value="Unassembled WGS sequence"/>
</dbReference>
<dbReference type="InterPro" id="IPR012999">
    <property type="entry name" value="Pyr_OxRdtase_I_AS"/>
</dbReference>
<dbReference type="NCBIfam" id="TIGR01350">
    <property type="entry name" value="lipoamide_DH"/>
    <property type="match status" value="1"/>
</dbReference>
<evidence type="ECO:0000256" key="10">
    <source>
        <dbReference type="ARBA" id="ARBA00049187"/>
    </source>
</evidence>
<feature type="domain" description="Pyridine nucleotide-disulphide oxidoreductase dimerisation" evidence="15">
    <location>
        <begin position="346"/>
        <end position="456"/>
    </location>
</feature>
<dbReference type="InterPro" id="IPR050151">
    <property type="entry name" value="Class-I_Pyr_Nuc-Dis_Oxidored"/>
</dbReference>
<feature type="binding site" evidence="12">
    <location>
        <position position="272"/>
    </location>
    <ligand>
        <name>NAD(+)</name>
        <dbReference type="ChEBI" id="CHEBI:57540"/>
    </ligand>
</feature>
<keyword evidence="8" id="KW-1015">Disulfide bond</keyword>
<dbReference type="PANTHER" id="PTHR22912:SF160">
    <property type="entry name" value="DIHYDROLIPOYL DEHYDROGENASE"/>
    <property type="match status" value="1"/>
</dbReference>
<evidence type="ECO:0000256" key="1">
    <source>
        <dbReference type="ARBA" id="ARBA00007532"/>
    </source>
</evidence>
<dbReference type="Gene3D" id="3.30.390.30">
    <property type="match status" value="1"/>
</dbReference>
<feature type="binding site" evidence="12">
    <location>
        <begin position="149"/>
        <end position="151"/>
    </location>
    <ligand>
        <name>FAD</name>
        <dbReference type="ChEBI" id="CHEBI:57692"/>
    </ligand>
</feature>
<evidence type="ECO:0000256" key="9">
    <source>
        <dbReference type="ARBA" id="ARBA00023284"/>
    </source>
</evidence>
<dbReference type="InterPro" id="IPR023753">
    <property type="entry name" value="FAD/NAD-binding_dom"/>
</dbReference>
<dbReference type="InterPro" id="IPR004099">
    <property type="entry name" value="Pyr_nucl-diS_OxRdtase_dimer"/>
</dbReference>
<dbReference type="EMBL" id="BLJN01000006">
    <property type="protein sequence ID" value="GFE83615.1"/>
    <property type="molecule type" value="Genomic_DNA"/>
</dbReference>
<evidence type="ECO:0000313" key="18">
    <source>
        <dbReference type="Proteomes" id="UP000445000"/>
    </source>
</evidence>
<keyword evidence="4 14" id="KW-0285">Flavoprotein</keyword>
<evidence type="ECO:0000259" key="16">
    <source>
        <dbReference type="Pfam" id="PF07992"/>
    </source>
</evidence>
<evidence type="ECO:0000256" key="13">
    <source>
        <dbReference type="PIRSR" id="PIRSR000350-4"/>
    </source>
</evidence>
<dbReference type="PRINTS" id="PR00411">
    <property type="entry name" value="PNDRDTASEI"/>
</dbReference>
<dbReference type="InterPro" id="IPR001100">
    <property type="entry name" value="Pyr_nuc-diS_OxRdtase"/>
</dbReference>
<evidence type="ECO:0000256" key="2">
    <source>
        <dbReference type="ARBA" id="ARBA00012608"/>
    </source>
</evidence>
<comment type="similarity">
    <text evidence="1 14">Belongs to the class-I pyridine nucleotide-disulfide oxidoreductase family.</text>
</comment>
<comment type="caution">
    <text evidence="17">The sequence shown here is derived from an EMBL/GenBank/DDBJ whole genome shotgun (WGS) entry which is preliminary data.</text>
</comment>
<evidence type="ECO:0000256" key="11">
    <source>
        <dbReference type="PIRSR" id="PIRSR000350-2"/>
    </source>
</evidence>
<dbReference type="SUPFAM" id="SSF55424">
    <property type="entry name" value="FAD/NAD-linked reductases, dimerisation (C-terminal) domain"/>
    <property type="match status" value="1"/>
</dbReference>
<evidence type="ECO:0000256" key="12">
    <source>
        <dbReference type="PIRSR" id="PIRSR000350-3"/>
    </source>
</evidence>
<dbReference type="GO" id="GO:0006103">
    <property type="term" value="P:2-oxoglutarate metabolic process"/>
    <property type="evidence" value="ECO:0007669"/>
    <property type="project" value="TreeGrafter"/>
</dbReference>
<dbReference type="PROSITE" id="PS00076">
    <property type="entry name" value="PYRIDINE_REDOX_1"/>
    <property type="match status" value="1"/>
</dbReference>
<dbReference type="AlphaFoldDB" id="A0A829YJX6"/>
<evidence type="ECO:0000313" key="17">
    <source>
        <dbReference type="EMBL" id="GFE83615.1"/>
    </source>
</evidence>
<dbReference type="Gene3D" id="3.50.50.60">
    <property type="entry name" value="FAD/NAD(P)-binding domain"/>
    <property type="match status" value="2"/>
</dbReference>
<dbReference type="GO" id="GO:0050660">
    <property type="term" value="F:flavin adenine dinucleotide binding"/>
    <property type="evidence" value="ECO:0007669"/>
    <property type="project" value="InterPro"/>
</dbReference>
<feature type="binding site" evidence="12">
    <location>
        <position position="53"/>
    </location>
    <ligand>
        <name>FAD</name>
        <dbReference type="ChEBI" id="CHEBI:57692"/>
    </ligand>
</feature>
<evidence type="ECO:0000256" key="7">
    <source>
        <dbReference type="ARBA" id="ARBA00023027"/>
    </source>
</evidence>
<keyword evidence="9 14" id="KW-0676">Redox-active center</keyword>
<evidence type="ECO:0000256" key="8">
    <source>
        <dbReference type="ARBA" id="ARBA00023157"/>
    </source>
</evidence>
<evidence type="ECO:0000256" key="5">
    <source>
        <dbReference type="ARBA" id="ARBA00022827"/>
    </source>
</evidence>
<dbReference type="InterPro" id="IPR036188">
    <property type="entry name" value="FAD/NAD-bd_sf"/>
</dbReference>
<evidence type="ECO:0000256" key="3">
    <source>
        <dbReference type="ARBA" id="ARBA00016961"/>
    </source>
</evidence>
<dbReference type="PRINTS" id="PR00368">
    <property type="entry name" value="FADPNR"/>
</dbReference>
<evidence type="ECO:0000256" key="14">
    <source>
        <dbReference type="RuleBase" id="RU003692"/>
    </source>
</evidence>
<gene>
    <name evidence="17" type="primary">lpdV</name>
    <name evidence="17" type="ORF">GCM10011487_56150</name>
</gene>
<feature type="domain" description="FAD/NAD(P)-binding" evidence="16">
    <location>
        <begin position="8"/>
        <end position="327"/>
    </location>
</feature>
<dbReference type="Pfam" id="PF07992">
    <property type="entry name" value="Pyr_redox_2"/>
    <property type="match status" value="1"/>
</dbReference>
<comment type="catalytic activity">
    <reaction evidence="10 14">
        <text>N(6)-[(R)-dihydrolipoyl]-L-lysyl-[protein] + NAD(+) = N(6)-[(R)-lipoyl]-L-lysyl-[protein] + NADH + H(+)</text>
        <dbReference type="Rhea" id="RHEA:15045"/>
        <dbReference type="Rhea" id="RHEA-COMP:10474"/>
        <dbReference type="Rhea" id="RHEA-COMP:10475"/>
        <dbReference type="ChEBI" id="CHEBI:15378"/>
        <dbReference type="ChEBI" id="CHEBI:57540"/>
        <dbReference type="ChEBI" id="CHEBI:57945"/>
        <dbReference type="ChEBI" id="CHEBI:83099"/>
        <dbReference type="ChEBI" id="CHEBI:83100"/>
        <dbReference type="EC" id="1.8.1.4"/>
    </reaction>
</comment>
<comment type="miscellaneous">
    <text evidence="14">The active site is a redox-active disulfide bond.</text>
</comment>
<keyword evidence="12" id="KW-0547">Nucleotide-binding</keyword>
<dbReference type="GO" id="GO:0004148">
    <property type="term" value="F:dihydrolipoyl dehydrogenase (NADH) activity"/>
    <property type="evidence" value="ECO:0007669"/>
    <property type="project" value="UniProtKB-EC"/>
</dbReference>
<feature type="binding site" evidence="12">
    <location>
        <position position="312"/>
    </location>
    <ligand>
        <name>FAD</name>
        <dbReference type="ChEBI" id="CHEBI:57692"/>
    </ligand>
</feature>
<dbReference type="PANTHER" id="PTHR22912">
    <property type="entry name" value="DISULFIDE OXIDOREDUCTASE"/>
    <property type="match status" value="1"/>
</dbReference>
<keyword evidence="6 14" id="KW-0560">Oxidoreductase</keyword>
<feature type="binding site" evidence="12">
    <location>
        <position position="208"/>
    </location>
    <ligand>
        <name>NAD(+)</name>
        <dbReference type="ChEBI" id="CHEBI:57540"/>
    </ligand>
</feature>
<evidence type="ECO:0000256" key="4">
    <source>
        <dbReference type="ARBA" id="ARBA00022630"/>
    </source>
</evidence>
<evidence type="ECO:0000259" key="15">
    <source>
        <dbReference type="Pfam" id="PF02852"/>
    </source>
</evidence>
<evidence type="ECO:0000256" key="6">
    <source>
        <dbReference type="ARBA" id="ARBA00023002"/>
    </source>
</evidence>
<keyword evidence="7 12" id="KW-0520">NAD</keyword>
<feature type="disulfide bond" description="Redox-active" evidence="13">
    <location>
        <begin position="44"/>
        <end position="49"/>
    </location>
</feature>
<dbReference type="RefSeq" id="WP_161815215.1">
    <property type="nucleotide sequence ID" value="NZ_BLJN01000006.1"/>
</dbReference>
<dbReference type="Pfam" id="PF02852">
    <property type="entry name" value="Pyr_redox_dim"/>
    <property type="match status" value="1"/>
</dbReference>
<dbReference type="SUPFAM" id="SSF51905">
    <property type="entry name" value="FAD/NAD(P)-binding domain"/>
    <property type="match status" value="1"/>
</dbReference>
<dbReference type="EC" id="1.8.1.4" evidence="2 14"/>
<keyword evidence="18" id="KW-1185">Reference proteome</keyword>